<protein>
    <recommendedName>
        <fullName evidence="4">DUF417 family protein</fullName>
    </recommendedName>
</protein>
<dbReference type="Pfam" id="PF04224">
    <property type="entry name" value="DUF417"/>
    <property type="match status" value="1"/>
</dbReference>
<keyword evidence="1" id="KW-0812">Transmembrane</keyword>
<dbReference type="EMBL" id="AQHF01000020">
    <property type="protein sequence ID" value="MBE0345939.1"/>
    <property type="molecule type" value="Genomic_DNA"/>
</dbReference>
<evidence type="ECO:0008006" key="4">
    <source>
        <dbReference type="Google" id="ProtNLM"/>
    </source>
</evidence>
<keyword evidence="1" id="KW-1133">Transmembrane helix</keyword>
<evidence type="ECO:0000313" key="2">
    <source>
        <dbReference type="EMBL" id="MBE0345939.1"/>
    </source>
</evidence>
<dbReference type="PANTHER" id="PTHR40106">
    <property type="entry name" value="INNER MEMBRANE PROTEIN RCLC"/>
    <property type="match status" value="1"/>
</dbReference>
<gene>
    <name evidence="2" type="ORF">PPEP_a0927</name>
</gene>
<dbReference type="GO" id="GO:0005886">
    <property type="term" value="C:plasma membrane"/>
    <property type="evidence" value="ECO:0007669"/>
    <property type="project" value="TreeGrafter"/>
</dbReference>
<accession>A0A8I0MU53</accession>
<dbReference type="PANTHER" id="PTHR40106:SF1">
    <property type="entry name" value="INNER MEMBRANE PROTEIN RCLC"/>
    <property type="match status" value="1"/>
</dbReference>
<dbReference type="InterPro" id="IPR007339">
    <property type="entry name" value="RclC-like"/>
</dbReference>
<evidence type="ECO:0000313" key="3">
    <source>
        <dbReference type="Proteomes" id="UP000660708"/>
    </source>
</evidence>
<dbReference type="RefSeq" id="WP_128732004.1">
    <property type="nucleotide sequence ID" value="NZ_AQHF01000020.1"/>
</dbReference>
<evidence type="ECO:0000256" key="1">
    <source>
        <dbReference type="SAM" id="Phobius"/>
    </source>
</evidence>
<dbReference type="Proteomes" id="UP000660708">
    <property type="component" value="Unassembled WGS sequence"/>
</dbReference>
<keyword evidence="1" id="KW-0472">Membrane</keyword>
<feature type="transmembrane region" description="Helical" evidence="1">
    <location>
        <begin position="255"/>
        <end position="274"/>
    </location>
</feature>
<name>A0A8I0MU53_9GAMM</name>
<dbReference type="AlphaFoldDB" id="A0A8I0MU53"/>
<feature type="transmembrane region" description="Helical" evidence="1">
    <location>
        <begin position="49"/>
        <end position="69"/>
    </location>
</feature>
<keyword evidence="3" id="KW-1185">Reference proteome</keyword>
<feature type="transmembrane region" description="Helical" evidence="1">
    <location>
        <begin position="108"/>
        <end position="131"/>
    </location>
</feature>
<dbReference type="GO" id="GO:1901530">
    <property type="term" value="P:response to hypochlorite"/>
    <property type="evidence" value="ECO:0007669"/>
    <property type="project" value="TreeGrafter"/>
</dbReference>
<reference evidence="2 3" key="1">
    <citation type="submission" date="2015-06" db="EMBL/GenBank/DDBJ databases">
        <title>Genome sequence of Pseudoalteromonas peptidolytica.</title>
        <authorList>
            <person name="Xie B.-B."/>
            <person name="Rong J.-C."/>
            <person name="Qin Q.-L."/>
            <person name="Zhang Y.-Z."/>
        </authorList>
    </citation>
    <scope>NUCLEOTIDE SEQUENCE [LARGE SCALE GENOMIC DNA]</scope>
    <source>
        <strain evidence="2 3">F12-50-A1</strain>
    </source>
</reference>
<feature type="transmembrane region" description="Helical" evidence="1">
    <location>
        <begin position="191"/>
        <end position="212"/>
    </location>
</feature>
<feature type="transmembrane region" description="Helical" evidence="1">
    <location>
        <begin position="76"/>
        <end position="96"/>
    </location>
</feature>
<organism evidence="2 3">
    <name type="scientific">Pseudoalteromonas peptidolytica F12-50-A1</name>
    <dbReference type="NCBI Taxonomy" id="1315280"/>
    <lineage>
        <taxon>Bacteria</taxon>
        <taxon>Pseudomonadati</taxon>
        <taxon>Pseudomonadota</taxon>
        <taxon>Gammaproteobacteria</taxon>
        <taxon>Alteromonadales</taxon>
        <taxon>Pseudoalteromonadaceae</taxon>
        <taxon>Pseudoalteromonas</taxon>
    </lineage>
</organism>
<feature type="transmembrane region" description="Helical" evidence="1">
    <location>
        <begin position="143"/>
        <end position="162"/>
    </location>
</feature>
<feature type="transmembrane region" description="Helical" evidence="1">
    <location>
        <begin position="219"/>
        <end position="243"/>
    </location>
</feature>
<comment type="caution">
    <text evidence="2">The sequence shown here is derived from an EMBL/GenBank/DDBJ whole genome shotgun (WGS) entry which is preliminary data.</text>
</comment>
<proteinExistence type="predicted"/>
<sequence length="281" mass="31000">MYSKTVDYSVASLLVVSLVLLGISFLFGAGANSVSSAFDFYGLTDVMPISNLGMLSGVVLMVTSGFVVLHQSKSIAAPLPLAAIAVVCLFTLVTLFADNRWIAAHGGFPVIGSGQGVIKYFALLPIALFLYCRHQLSKKTLIWWNYFPVALVLFWIGGMKFLELEAKAIVPLVETSPFMSWMYELFTVQEASNVIGIYDLLMAILLGIGIWFNYRPLLIVAWLGCIAVFVMTQTFLFTAMGALSDTSLLTGLGQFVIKDLWFIANMLIIAYLTFDHRQNEQ</sequence>